<comment type="caution">
    <text evidence="1">The sequence shown here is derived from an EMBL/GenBank/DDBJ whole genome shotgun (WGS) entry which is preliminary data.</text>
</comment>
<evidence type="ECO:0000313" key="1">
    <source>
        <dbReference type="EMBL" id="OFA08748.1"/>
    </source>
</evidence>
<protein>
    <submittedName>
        <fullName evidence="1">Uncharacterized protein</fullName>
    </submittedName>
</protein>
<keyword evidence="2" id="KW-1185">Reference proteome</keyword>
<dbReference type="EMBL" id="LROM01000040">
    <property type="protein sequence ID" value="OFA08748.1"/>
    <property type="molecule type" value="Genomic_DNA"/>
</dbReference>
<organism evidence="1 2">
    <name type="scientific">Duganella phyllosphaerae</name>
    <dbReference type="NCBI Taxonomy" id="762836"/>
    <lineage>
        <taxon>Bacteria</taxon>
        <taxon>Pseudomonadati</taxon>
        <taxon>Pseudomonadota</taxon>
        <taxon>Betaproteobacteria</taxon>
        <taxon>Burkholderiales</taxon>
        <taxon>Oxalobacteraceae</taxon>
        <taxon>Telluria group</taxon>
        <taxon>Duganella</taxon>
    </lineage>
</organism>
<evidence type="ECO:0000313" key="2">
    <source>
        <dbReference type="Proteomes" id="UP000175989"/>
    </source>
</evidence>
<reference evidence="2" key="1">
    <citation type="journal article" date="2016" name="Front. Microbiol.">
        <title>Molecular Keys to the Janthinobacterium and Duganella spp. Interaction with the Plant Pathogen Fusarium graminearum.</title>
        <authorList>
            <person name="Haack F.S."/>
            <person name="Poehlein A."/>
            <person name="Kroger C."/>
            <person name="Voigt C.A."/>
            <person name="Piepenbring M."/>
            <person name="Bode H.B."/>
            <person name="Daniel R."/>
            <person name="Schafer W."/>
            <person name="Streit W.R."/>
        </authorList>
    </citation>
    <scope>NUCLEOTIDE SEQUENCE [LARGE SCALE GENOMIC DNA]</scope>
    <source>
        <strain evidence="2">T54</strain>
    </source>
</reference>
<dbReference type="Proteomes" id="UP000175989">
    <property type="component" value="Unassembled WGS sequence"/>
</dbReference>
<name>A0A1E7X6X3_9BURK</name>
<proteinExistence type="predicted"/>
<sequence>MEVGETTIIAKQGEFARRAYDSGPYRVMSFLFGKGFVKQAMTRRRPHADRAGAG</sequence>
<accession>A0A1E7X6X3</accession>
<gene>
    <name evidence="1" type="ORF">DUPY_05450</name>
</gene>
<dbReference type="AlphaFoldDB" id="A0A1E7X6X3"/>